<dbReference type="PANTHER" id="PTHR35985">
    <property type="entry name" value="OS07G0675200 PROTEIN"/>
    <property type="match status" value="1"/>
</dbReference>
<dbReference type="PANTHER" id="PTHR35985:SF1">
    <property type="entry name" value="OS07G0675200 PROTEIN"/>
    <property type="match status" value="1"/>
</dbReference>
<reference evidence="2" key="1">
    <citation type="submission" date="2024-03" db="EMBL/GenBank/DDBJ databases">
        <title>WGS assembly of Saponaria officinalis var. Norfolk2.</title>
        <authorList>
            <person name="Jenkins J."/>
            <person name="Shu S."/>
            <person name="Grimwood J."/>
            <person name="Barry K."/>
            <person name="Goodstein D."/>
            <person name="Schmutz J."/>
            <person name="Leebens-Mack J."/>
            <person name="Osbourn A."/>
        </authorList>
    </citation>
    <scope>NUCLEOTIDE SEQUENCE [LARGE SCALE GENOMIC DNA]</scope>
    <source>
        <strain evidence="2">JIC</strain>
    </source>
</reference>
<dbReference type="EMBL" id="JBDFQZ010000001">
    <property type="protein sequence ID" value="KAK9756891.1"/>
    <property type="molecule type" value="Genomic_DNA"/>
</dbReference>
<accession>A0AAW1N9Q0</accession>
<comment type="caution">
    <text evidence="2">The sequence shown here is derived from an EMBL/GenBank/DDBJ whole genome shotgun (WGS) entry which is preliminary data.</text>
</comment>
<evidence type="ECO:0000313" key="3">
    <source>
        <dbReference type="Proteomes" id="UP001443914"/>
    </source>
</evidence>
<keyword evidence="3" id="KW-1185">Reference proteome</keyword>
<proteinExistence type="predicted"/>
<evidence type="ECO:0000256" key="1">
    <source>
        <dbReference type="SAM" id="MobiDB-lite"/>
    </source>
</evidence>
<organism evidence="2 3">
    <name type="scientific">Saponaria officinalis</name>
    <name type="common">Common soapwort</name>
    <name type="synonym">Lychnis saponaria</name>
    <dbReference type="NCBI Taxonomy" id="3572"/>
    <lineage>
        <taxon>Eukaryota</taxon>
        <taxon>Viridiplantae</taxon>
        <taxon>Streptophyta</taxon>
        <taxon>Embryophyta</taxon>
        <taxon>Tracheophyta</taxon>
        <taxon>Spermatophyta</taxon>
        <taxon>Magnoliopsida</taxon>
        <taxon>eudicotyledons</taxon>
        <taxon>Gunneridae</taxon>
        <taxon>Pentapetalae</taxon>
        <taxon>Caryophyllales</taxon>
        <taxon>Caryophyllaceae</taxon>
        <taxon>Caryophylleae</taxon>
        <taxon>Saponaria</taxon>
    </lineage>
</organism>
<dbReference type="AlphaFoldDB" id="A0AAW1N9Q0"/>
<feature type="compositionally biased region" description="Basic and acidic residues" evidence="1">
    <location>
        <begin position="126"/>
        <end position="144"/>
    </location>
</feature>
<feature type="region of interest" description="Disordered" evidence="1">
    <location>
        <begin position="18"/>
        <end position="144"/>
    </location>
</feature>
<name>A0AAW1N9Q0_SAPOF</name>
<evidence type="ECO:0000313" key="2">
    <source>
        <dbReference type="EMBL" id="KAK9756891.1"/>
    </source>
</evidence>
<dbReference type="Proteomes" id="UP001443914">
    <property type="component" value="Unassembled WGS sequence"/>
</dbReference>
<protein>
    <submittedName>
        <fullName evidence="2">Uncharacterized protein</fullName>
    </submittedName>
</protein>
<gene>
    <name evidence="2" type="ORF">RND81_01G127700</name>
</gene>
<feature type="compositionally biased region" description="Low complexity" evidence="1">
    <location>
        <begin position="85"/>
        <end position="102"/>
    </location>
</feature>
<sequence>MLRLRVLRDINGRIRGEVSKRSVCQQTNPTPDPAIPSTKPQVEVKDGSNPQRTTEYETETPKPPIVGSSPKLNHTEVGLPSNPNKTQTRKAQTQTRKAQTQPEPTPPEITCIGLDVSPWPDDDETDQKAQKKAQEEDKEYFKDHKASPLSEIEFADSRKPITQATDTNTTLGGIILFNDEQNDTAEDSLMRAMEIWKWNKMRGDPDSPHGRVLRQLRGEFW</sequence>